<feature type="compositionally biased region" description="Polar residues" evidence="1">
    <location>
        <begin position="114"/>
        <end position="130"/>
    </location>
</feature>
<feature type="compositionally biased region" description="Basic residues" evidence="1">
    <location>
        <begin position="215"/>
        <end position="225"/>
    </location>
</feature>
<dbReference type="Proteomes" id="UP001499909">
    <property type="component" value="Unassembled WGS sequence"/>
</dbReference>
<dbReference type="RefSeq" id="WP_345110117.1">
    <property type="nucleotide sequence ID" value="NZ_BAABDH010000015.1"/>
</dbReference>
<feature type="compositionally biased region" description="Acidic residues" evidence="1">
    <location>
        <begin position="180"/>
        <end position="191"/>
    </location>
</feature>
<proteinExistence type="predicted"/>
<reference evidence="3" key="1">
    <citation type="journal article" date="2019" name="Int. J. Syst. Evol. Microbiol.">
        <title>The Global Catalogue of Microorganisms (GCM) 10K type strain sequencing project: providing services to taxonomists for standard genome sequencing and annotation.</title>
        <authorList>
            <consortium name="The Broad Institute Genomics Platform"/>
            <consortium name="The Broad Institute Genome Sequencing Center for Infectious Disease"/>
            <person name="Wu L."/>
            <person name="Ma J."/>
        </authorList>
    </citation>
    <scope>NUCLEOTIDE SEQUENCE [LARGE SCALE GENOMIC DNA]</scope>
    <source>
        <strain evidence="3">JCM 17214</strain>
    </source>
</reference>
<comment type="caution">
    <text evidence="2">The sequence shown here is derived from an EMBL/GenBank/DDBJ whole genome shotgun (WGS) entry which is preliminary data.</text>
</comment>
<organism evidence="2 3">
    <name type="scientific">Hymenobacter algoricola</name>
    <dbReference type="NCBI Taxonomy" id="486267"/>
    <lineage>
        <taxon>Bacteria</taxon>
        <taxon>Pseudomonadati</taxon>
        <taxon>Bacteroidota</taxon>
        <taxon>Cytophagia</taxon>
        <taxon>Cytophagales</taxon>
        <taxon>Hymenobacteraceae</taxon>
        <taxon>Hymenobacter</taxon>
    </lineage>
</organism>
<evidence type="ECO:0000313" key="2">
    <source>
        <dbReference type="EMBL" id="GAA3923270.1"/>
    </source>
</evidence>
<name>A0ABP7MHH4_9BACT</name>
<evidence type="ECO:0000313" key="3">
    <source>
        <dbReference type="Proteomes" id="UP001499909"/>
    </source>
</evidence>
<dbReference type="EMBL" id="BAABDH010000015">
    <property type="protein sequence ID" value="GAA3923270.1"/>
    <property type="molecule type" value="Genomic_DNA"/>
</dbReference>
<sequence length="329" mass="36615">MNYICHTRAIHEQLSRQPAATPHHVSLYWALFFQWNASHFAPGIDLHHQTIMQVAHIGNERTYRAALRDLEAWGLLTYQPSISRHQPSRCFLTDASGAEVPEVNRSTRSENAPDKSPSTTGKNAPDTSRLSGAKVAPVKDSPRAEVPPVLLIENKTDCSSKHLHQNGSGGPKKKEGQIWPDEELSGDDDSSDLTNPTNGAGETQKKTPRLERGAPKKKRVGPSHARRPEVPFMESELASYDDFATAFEGTDYALADLRYYHARISAWRQKGHPPRRRDWHATAIQFFLNDAHDNRLKLAPGISAYQPGAASTDAGTLFARTGYRSKYDS</sequence>
<feature type="compositionally biased region" description="Basic and acidic residues" evidence="1">
    <location>
        <begin position="203"/>
        <end position="214"/>
    </location>
</feature>
<accession>A0ABP7MHH4</accession>
<keyword evidence="3" id="KW-1185">Reference proteome</keyword>
<gene>
    <name evidence="2" type="ORF">GCM10022406_06840</name>
</gene>
<evidence type="ECO:0000256" key="1">
    <source>
        <dbReference type="SAM" id="MobiDB-lite"/>
    </source>
</evidence>
<feature type="region of interest" description="Disordered" evidence="1">
    <location>
        <begin position="97"/>
        <end position="230"/>
    </location>
</feature>
<protein>
    <recommendedName>
        <fullName evidence="4">Helix-turn-helix domain-containing protein</fullName>
    </recommendedName>
</protein>
<evidence type="ECO:0008006" key="4">
    <source>
        <dbReference type="Google" id="ProtNLM"/>
    </source>
</evidence>